<dbReference type="InterPro" id="IPR002491">
    <property type="entry name" value="ABC_transptr_periplasmic_BD"/>
</dbReference>
<sequence length="307" mass="31853">MPDVRIRVVGVLIALLATLTSCSDTSTNAIEITSAMVTSVSSLSEETPRYSKVIALANGSAEIIDSMGFKDILIGRDIASTDESLKSVPIVSTGHQLVAEKIIALQPELVIIDESVGPLDAIQTIRSTGIKVELINEVWSVGEISTKVGAISELIGTPLAGQSLADEIRSTISESAKAAEGSPRIAFLYLRGGNSIYLLGGKGSGADSLITALGGVDVGAAISDTPFSAFSSESFANEDPEILLVMSKGLESVGGVDGLIALPGIAQTRAGKNRAVIAVDDSLLLSFGPRTPHLLIELADAIKQVKR</sequence>
<dbReference type="Gene3D" id="3.40.50.1980">
    <property type="entry name" value="Nitrogenase molybdenum iron protein domain"/>
    <property type="match status" value="2"/>
</dbReference>
<dbReference type="PROSITE" id="PS50983">
    <property type="entry name" value="FE_B12_PBP"/>
    <property type="match status" value="1"/>
</dbReference>
<dbReference type="Pfam" id="PF01497">
    <property type="entry name" value="Peripla_BP_2"/>
    <property type="match status" value="1"/>
</dbReference>
<accession>A0A6J5YMB4</accession>
<gene>
    <name evidence="2" type="ORF">UFOPK3775_00178</name>
</gene>
<protein>
    <submittedName>
        <fullName evidence="2">Unannotated protein</fullName>
    </submittedName>
</protein>
<dbReference type="PROSITE" id="PS51257">
    <property type="entry name" value="PROKAR_LIPOPROTEIN"/>
    <property type="match status" value="1"/>
</dbReference>
<evidence type="ECO:0000259" key="1">
    <source>
        <dbReference type="PROSITE" id="PS50983"/>
    </source>
</evidence>
<reference evidence="2" key="1">
    <citation type="submission" date="2020-05" db="EMBL/GenBank/DDBJ databases">
        <authorList>
            <person name="Chiriac C."/>
            <person name="Salcher M."/>
            <person name="Ghai R."/>
            <person name="Kavagutti S V."/>
        </authorList>
    </citation>
    <scope>NUCLEOTIDE SEQUENCE</scope>
</reference>
<dbReference type="EMBL" id="CAESAK010000013">
    <property type="protein sequence ID" value="CAB4331174.1"/>
    <property type="molecule type" value="Genomic_DNA"/>
</dbReference>
<dbReference type="PANTHER" id="PTHR30535:SF4">
    <property type="entry name" value="HEMIN-BINDING PERIPLASMIC PROTEIN HMUT"/>
    <property type="match status" value="1"/>
</dbReference>
<dbReference type="SUPFAM" id="SSF53807">
    <property type="entry name" value="Helical backbone' metal receptor"/>
    <property type="match status" value="1"/>
</dbReference>
<name>A0A6J5YMB4_9ZZZZ</name>
<dbReference type="InterPro" id="IPR050902">
    <property type="entry name" value="ABC_Transporter_SBP"/>
</dbReference>
<evidence type="ECO:0000313" key="2">
    <source>
        <dbReference type="EMBL" id="CAB4331174.1"/>
    </source>
</evidence>
<organism evidence="2">
    <name type="scientific">freshwater metagenome</name>
    <dbReference type="NCBI Taxonomy" id="449393"/>
    <lineage>
        <taxon>unclassified sequences</taxon>
        <taxon>metagenomes</taxon>
        <taxon>ecological metagenomes</taxon>
    </lineage>
</organism>
<proteinExistence type="predicted"/>
<dbReference type="AlphaFoldDB" id="A0A6J5YMB4"/>
<feature type="domain" description="Fe/B12 periplasmic-binding" evidence="1">
    <location>
        <begin position="52"/>
        <end position="307"/>
    </location>
</feature>
<dbReference type="PANTHER" id="PTHR30535">
    <property type="entry name" value="VITAMIN B12-BINDING PROTEIN"/>
    <property type="match status" value="1"/>
</dbReference>